<name>A0A0F8WCB5_9ZZZZ</name>
<dbReference type="AlphaFoldDB" id="A0A0F8WCB5"/>
<reference evidence="1" key="1">
    <citation type="journal article" date="2015" name="Nature">
        <title>Complex archaea that bridge the gap between prokaryotes and eukaryotes.</title>
        <authorList>
            <person name="Spang A."/>
            <person name="Saw J.H."/>
            <person name="Jorgensen S.L."/>
            <person name="Zaremba-Niedzwiedzka K."/>
            <person name="Martijn J."/>
            <person name="Lind A.E."/>
            <person name="van Eijk R."/>
            <person name="Schleper C."/>
            <person name="Guy L."/>
            <person name="Ettema T.J."/>
        </authorList>
    </citation>
    <scope>NUCLEOTIDE SEQUENCE</scope>
</reference>
<evidence type="ECO:0000313" key="1">
    <source>
        <dbReference type="EMBL" id="KKK54228.1"/>
    </source>
</evidence>
<protein>
    <submittedName>
        <fullName evidence="1">Uncharacterized protein</fullName>
    </submittedName>
</protein>
<dbReference type="EMBL" id="LAZR01066103">
    <property type="protein sequence ID" value="KKK54228.1"/>
    <property type="molecule type" value="Genomic_DNA"/>
</dbReference>
<proteinExistence type="predicted"/>
<gene>
    <name evidence="1" type="ORF">LCGC14_3086860</name>
</gene>
<organism evidence="1">
    <name type="scientific">marine sediment metagenome</name>
    <dbReference type="NCBI Taxonomy" id="412755"/>
    <lineage>
        <taxon>unclassified sequences</taxon>
        <taxon>metagenomes</taxon>
        <taxon>ecological metagenomes</taxon>
    </lineage>
</organism>
<sequence length="168" mass="19142">MEDVGQPVANELDRSREAYANGYYQKKLAQGQELEDFVGVVLYKCGIVTMPFASKLFQQTRGENMLGAEIKNDERFRETGNLYIETAEKSHPNNPNYTPSGIQREDNTWLYVIGDRSCLWIFSKTMLKGLARSYNYENKETPTSLGFLLPLADADKYAAKKIEPSELH</sequence>
<comment type="caution">
    <text evidence="1">The sequence shown here is derived from an EMBL/GenBank/DDBJ whole genome shotgun (WGS) entry which is preliminary data.</text>
</comment>
<accession>A0A0F8WCB5</accession>